<accession>A0A158EBI6</accession>
<sequence>MFGISRSRVVPALEQQRSLAGQKEIHPIQRRFRRVQNLAEQMREAPQMRLYRLARIERRIGFELQFKATVFSFVMHDQRQIIGRAGKTAIRSDPAAREIQRTGEFGHDVHDRPEQQLARIEAPCVTAHILEPVALVTQHATALPGDMLEQIRDA</sequence>
<keyword evidence="2" id="KW-1185">Reference proteome</keyword>
<gene>
    <name evidence="1" type="ORF">AWB78_06866</name>
</gene>
<dbReference type="AlphaFoldDB" id="A0A158EBI6"/>
<evidence type="ECO:0000313" key="1">
    <source>
        <dbReference type="EMBL" id="SAL04235.1"/>
    </source>
</evidence>
<dbReference type="Proteomes" id="UP000071859">
    <property type="component" value="Unassembled WGS sequence"/>
</dbReference>
<protein>
    <submittedName>
        <fullName evidence="1">Uncharacterized protein</fullName>
    </submittedName>
</protein>
<name>A0A158EBI6_9BURK</name>
<proteinExistence type="predicted"/>
<comment type="caution">
    <text evidence="1">The sequence shown here is derived from an EMBL/GenBank/DDBJ whole genome shotgun (WGS) entry which is preliminary data.</text>
</comment>
<evidence type="ECO:0000313" key="2">
    <source>
        <dbReference type="Proteomes" id="UP000071859"/>
    </source>
</evidence>
<reference evidence="1" key="1">
    <citation type="submission" date="2016-01" db="EMBL/GenBank/DDBJ databases">
        <authorList>
            <person name="Peeters C."/>
        </authorList>
    </citation>
    <scope>NUCLEOTIDE SEQUENCE</scope>
    <source>
        <strain evidence="1">LMG 29321</strain>
    </source>
</reference>
<dbReference type="EMBL" id="FCOX02000060">
    <property type="protein sequence ID" value="SAL04235.1"/>
    <property type="molecule type" value="Genomic_DNA"/>
</dbReference>
<organism evidence="1 2">
    <name type="scientific">Caballeronia calidae</name>
    <dbReference type="NCBI Taxonomy" id="1777139"/>
    <lineage>
        <taxon>Bacteria</taxon>
        <taxon>Pseudomonadati</taxon>
        <taxon>Pseudomonadota</taxon>
        <taxon>Betaproteobacteria</taxon>
        <taxon>Burkholderiales</taxon>
        <taxon>Burkholderiaceae</taxon>
        <taxon>Caballeronia</taxon>
    </lineage>
</organism>